<evidence type="ECO:0000313" key="2">
    <source>
        <dbReference type="EMBL" id="CAG8814850.1"/>
    </source>
</evidence>
<comment type="caution">
    <text evidence="2">The sequence shown here is derived from an EMBL/GenBank/DDBJ whole genome shotgun (WGS) entry which is preliminary data.</text>
</comment>
<sequence>HYAKIVIDSMSIPLIKKNSNKASSVRNDPNKFNLLLEELTNMLKNLSLRSEDNKQQKRHKNKQNHFEE</sequence>
<keyword evidence="3" id="KW-1185">Reference proteome</keyword>
<protein>
    <submittedName>
        <fullName evidence="2">36137_t:CDS:1</fullName>
    </submittedName>
</protein>
<gene>
    <name evidence="2" type="ORF">GMARGA_LOCUS26147</name>
</gene>
<evidence type="ECO:0000313" key="3">
    <source>
        <dbReference type="Proteomes" id="UP000789901"/>
    </source>
</evidence>
<dbReference type="Proteomes" id="UP000789901">
    <property type="component" value="Unassembled WGS sequence"/>
</dbReference>
<name>A0ABN7W471_GIGMA</name>
<accession>A0ABN7W471</accession>
<reference evidence="2 3" key="1">
    <citation type="submission" date="2021-06" db="EMBL/GenBank/DDBJ databases">
        <authorList>
            <person name="Kallberg Y."/>
            <person name="Tangrot J."/>
            <person name="Rosling A."/>
        </authorList>
    </citation>
    <scope>NUCLEOTIDE SEQUENCE [LARGE SCALE GENOMIC DNA]</scope>
    <source>
        <strain evidence="2 3">120-4 pot B 10/14</strain>
    </source>
</reference>
<organism evidence="2 3">
    <name type="scientific">Gigaspora margarita</name>
    <dbReference type="NCBI Taxonomy" id="4874"/>
    <lineage>
        <taxon>Eukaryota</taxon>
        <taxon>Fungi</taxon>
        <taxon>Fungi incertae sedis</taxon>
        <taxon>Mucoromycota</taxon>
        <taxon>Glomeromycotina</taxon>
        <taxon>Glomeromycetes</taxon>
        <taxon>Diversisporales</taxon>
        <taxon>Gigasporaceae</taxon>
        <taxon>Gigaspora</taxon>
    </lineage>
</organism>
<proteinExistence type="predicted"/>
<dbReference type="EMBL" id="CAJVQB010029961">
    <property type="protein sequence ID" value="CAG8814850.1"/>
    <property type="molecule type" value="Genomic_DNA"/>
</dbReference>
<evidence type="ECO:0000256" key="1">
    <source>
        <dbReference type="SAM" id="MobiDB-lite"/>
    </source>
</evidence>
<feature type="compositionally biased region" description="Basic residues" evidence="1">
    <location>
        <begin position="56"/>
        <end position="68"/>
    </location>
</feature>
<feature type="region of interest" description="Disordered" evidence="1">
    <location>
        <begin position="47"/>
        <end position="68"/>
    </location>
</feature>
<feature type="non-terminal residue" evidence="2">
    <location>
        <position position="1"/>
    </location>
</feature>